<evidence type="ECO:0000256" key="6">
    <source>
        <dbReference type="SAM" id="Phobius"/>
    </source>
</evidence>
<feature type="transmembrane region" description="Helical" evidence="6">
    <location>
        <begin position="58"/>
        <end position="79"/>
    </location>
</feature>
<accession>Q5KJM4</accession>
<dbReference type="GO" id="GO:0005385">
    <property type="term" value="F:zinc ion transmembrane transporter activity"/>
    <property type="evidence" value="ECO:0000318"/>
    <property type="project" value="GO_Central"/>
</dbReference>
<keyword evidence="9" id="KW-1185">Reference proteome</keyword>
<dbReference type="OrthoDB" id="200954at2759"/>
<evidence type="ECO:0008006" key="10">
    <source>
        <dbReference type="Google" id="ProtNLM"/>
    </source>
</evidence>
<keyword evidence="2 6" id="KW-0812">Transmembrane</keyword>
<dbReference type="PaxDb" id="214684-Q5KJM4"/>
<evidence type="ECO:0000256" key="2">
    <source>
        <dbReference type="ARBA" id="ARBA00022692"/>
    </source>
</evidence>
<dbReference type="GO" id="GO:0016020">
    <property type="term" value="C:membrane"/>
    <property type="evidence" value="ECO:0007669"/>
    <property type="project" value="UniProtKB-SubCell"/>
</dbReference>
<feature type="transmembrane region" description="Helical" evidence="6">
    <location>
        <begin position="300"/>
        <end position="317"/>
    </location>
</feature>
<keyword evidence="4 6" id="KW-0472">Membrane</keyword>
<dbReference type="HOGENOM" id="CLU_015114_0_0_1"/>
<dbReference type="EMBL" id="AE017343">
    <property type="protein sequence ID" value="AAW42671.2"/>
    <property type="molecule type" value="Genomic_DNA"/>
</dbReference>
<organism evidence="8 9">
    <name type="scientific">Cryptococcus deneoformans (strain JEC21 / ATCC MYA-565)</name>
    <name type="common">Cryptococcus neoformans var. neoformans serotype D</name>
    <dbReference type="NCBI Taxonomy" id="214684"/>
    <lineage>
        <taxon>Eukaryota</taxon>
        <taxon>Fungi</taxon>
        <taxon>Dikarya</taxon>
        <taxon>Basidiomycota</taxon>
        <taxon>Agaricomycotina</taxon>
        <taxon>Tremellomycetes</taxon>
        <taxon>Tremellales</taxon>
        <taxon>Cryptococcaceae</taxon>
        <taxon>Cryptococcus</taxon>
        <taxon>Cryptococcus neoformans species complex</taxon>
    </lineage>
</organism>
<evidence type="ECO:0000256" key="7">
    <source>
        <dbReference type="SAM" id="SignalP"/>
    </source>
</evidence>
<proteinExistence type="predicted"/>
<feature type="signal peptide" evidence="7">
    <location>
        <begin position="1"/>
        <end position="25"/>
    </location>
</feature>
<dbReference type="GO" id="GO:0071577">
    <property type="term" value="P:zinc ion transmembrane transport"/>
    <property type="evidence" value="ECO:0000318"/>
    <property type="project" value="GO_Central"/>
</dbReference>
<comment type="subcellular location">
    <subcellularLocation>
        <location evidence="1">Membrane</location>
        <topology evidence="1">Multi-pass membrane protein</topology>
    </subcellularLocation>
</comment>
<feature type="transmembrane region" description="Helical" evidence="6">
    <location>
        <begin position="131"/>
        <end position="147"/>
    </location>
</feature>
<feature type="chain" id="PRO_5006744950" description="Solute carrier family 39 (Zinc transporter), member 7" evidence="7">
    <location>
        <begin position="26"/>
        <end position="402"/>
    </location>
</feature>
<evidence type="ECO:0000313" key="9">
    <source>
        <dbReference type="Proteomes" id="UP000002149"/>
    </source>
</evidence>
<feature type="compositionally biased region" description="Basic residues" evidence="5">
    <location>
        <begin position="165"/>
        <end position="175"/>
    </location>
</feature>
<dbReference type="Pfam" id="PF02535">
    <property type="entry name" value="Zip"/>
    <property type="match status" value="1"/>
</dbReference>
<evidence type="ECO:0000256" key="3">
    <source>
        <dbReference type="ARBA" id="ARBA00022989"/>
    </source>
</evidence>
<sequence>MLSTRSIAILSALAMGAVVLAGTYAEKNQYSFEVPAKQVEGTTMKKVFATLFPFESPAWNSILATFYISSIPNFILLAVPASLDPTSLNTMISFATGGLLGDVFLHLVPHAFFGEGHEADRSLVVEEKRNIVIGGAIFLGFACFFVLDKSMRVLSSSAGGEGDHHHSHSHSHSHSHAASGQSSSIKAEKDNGLRQRKSPVSPSTDSASADIQAASTSQDEKTAKEANPSLKLSAYLNLFGDFTHNITDGLAMAASFYSSPALGAVTTIATFCHEIPHEIADYSILIKSGFTKSQAMGSQFFTAVGAFVGTFLGIWIAETSGAGNAGAHGEGISLNVGEGLFGTSVAGGELVIPMTAGGFLYIASVSVIPELLAESRSGKQALKEYAAMAFGVFCMGVIAWNE</sequence>
<feature type="compositionally biased region" description="Polar residues" evidence="5">
    <location>
        <begin position="198"/>
        <end position="217"/>
    </location>
</feature>
<dbReference type="InParanoid" id="Q5KJM4"/>
<gene>
    <name evidence="8" type="ordered locus">CNC06010</name>
</gene>
<dbReference type="RefSeq" id="XP_569978.2">
    <property type="nucleotide sequence ID" value="XM_569978.2"/>
</dbReference>
<dbReference type="GeneID" id="3256835"/>
<evidence type="ECO:0000256" key="5">
    <source>
        <dbReference type="SAM" id="MobiDB-lite"/>
    </source>
</evidence>
<name>Q5KJM4_CRYD1</name>
<dbReference type="KEGG" id="cne:CNC06010"/>
<reference evidence="8 9" key="1">
    <citation type="journal article" date="2005" name="Science">
        <title>The genome of the basidiomycetous yeast and human pathogen Cryptococcus neoformans.</title>
        <authorList>
            <person name="Loftus B.J."/>
            <person name="Fung E."/>
            <person name="Roncaglia P."/>
            <person name="Rowley D."/>
            <person name="Amedeo P."/>
            <person name="Bruno D."/>
            <person name="Vamathevan J."/>
            <person name="Miranda M."/>
            <person name="Anderson I.J."/>
            <person name="Fraser J.A."/>
            <person name="Allen J.E."/>
            <person name="Bosdet I.E."/>
            <person name="Brent M.R."/>
            <person name="Chiu R."/>
            <person name="Doering T.L."/>
            <person name="Donlin M.J."/>
            <person name="D'Souza C.A."/>
            <person name="Fox D.S."/>
            <person name="Grinberg V."/>
            <person name="Fu J."/>
            <person name="Fukushima M."/>
            <person name="Haas B.J."/>
            <person name="Huang J.C."/>
            <person name="Janbon G."/>
            <person name="Jones S.J."/>
            <person name="Koo H.L."/>
            <person name="Krzywinski M.I."/>
            <person name="Kwon-Chung J.K."/>
            <person name="Lengeler K.B."/>
            <person name="Maiti R."/>
            <person name="Marra M.A."/>
            <person name="Marra R.E."/>
            <person name="Mathewson C.A."/>
            <person name="Mitchell T.G."/>
            <person name="Pertea M."/>
            <person name="Riggs F.R."/>
            <person name="Salzberg S.L."/>
            <person name="Schein J.E."/>
            <person name="Shvartsbeyn A."/>
            <person name="Shin H."/>
            <person name="Shumway M."/>
            <person name="Specht C.A."/>
            <person name="Suh B.B."/>
            <person name="Tenney A."/>
            <person name="Utterback T.R."/>
            <person name="Wickes B.L."/>
            <person name="Wortman J.R."/>
            <person name="Wye N.H."/>
            <person name="Kronstad J.W."/>
            <person name="Lodge J.K."/>
            <person name="Heitman J."/>
            <person name="Davis R.W."/>
            <person name="Fraser C.M."/>
            <person name="Hyman R.W."/>
        </authorList>
    </citation>
    <scope>NUCLEOTIDE SEQUENCE [LARGE SCALE GENOMIC DNA]</scope>
    <source>
        <strain evidence="9">JEC21 / ATCC MYA-565</strain>
    </source>
</reference>
<dbReference type="AlphaFoldDB" id="Q5KJM4"/>
<dbReference type="VEuPathDB" id="FungiDB:CNC06010"/>
<keyword evidence="3 6" id="KW-1133">Transmembrane helix</keyword>
<dbReference type="GO" id="GO:0006882">
    <property type="term" value="P:intracellular zinc ion homeostasis"/>
    <property type="evidence" value="ECO:0000318"/>
    <property type="project" value="GO_Central"/>
</dbReference>
<dbReference type="InterPro" id="IPR003689">
    <property type="entry name" value="ZIP"/>
</dbReference>
<dbReference type="eggNOG" id="KOG2693">
    <property type="taxonomic scope" value="Eukaryota"/>
</dbReference>
<feature type="transmembrane region" description="Helical" evidence="6">
    <location>
        <begin position="91"/>
        <end position="111"/>
    </location>
</feature>
<feature type="transmembrane region" description="Helical" evidence="6">
    <location>
        <begin position="350"/>
        <end position="373"/>
    </location>
</feature>
<keyword evidence="7" id="KW-0732">Signal</keyword>
<dbReference type="Proteomes" id="UP000002149">
    <property type="component" value="Chromosome 3"/>
</dbReference>
<protein>
    <recommendedName>
        <fullName evidence="10">Solute carrier family 39 (Zinc transporter), member 7</fullName>
    </recommendedName>
</protein>
<evidence type="ECO:0000256" key="1">
    <source>
        <dbReference type="ARBA" id="ARBA00004141"/>
    </source>
</evidence>
<accession>Q55WM2</accession>
<dbReference type="STRING" id="214684.Q5KJM4"/>
<dbReference type="FunCoup" id="Q5KJM4">
    <property type="interactions" value="132"/>
</dbReference>
<evidence type="ECO:0000313" key="8">
    <source>
        <dbReference type="EMBL" id="AAW42671.2"/>
    </source>
</evidence>
<dbReference type="PANTHER" id="PTHR16950">
    <property type="entry name" value="ZINC TRANSPORTER SLC39A7 HISTIDINE-RICH MEMBRANE PROTEIN KE4"/>
    <property type="match status" value="1"/>
</dbReference>
<dbReference type="PANTHER" id="PTHR16950:SF16">
    <property type="entry name" value="ZINC TRANSPORTER ZIP13"/>
    <property type="match status" value="1"/>
</dbReference>
<evidence type="ECO:0000256" key="4">
    <source>
        <dbReference type="ARBA" id="ARBA00023136"/>
    </source>
</evidence>
<feature type="region of interest" description="Disordered" evidence="5">
    <location>
        <begin position="157"/>
        <end position="225"/>
    </location>
</feature>
<feature type="transmembrane region" description="Helical" evidence="6">
    <location>
        <begin position="385"/>
        <end position="401"/>
    </location>
</feature>